<keyword evidence="2" id="KW-1185">Reference proteome</keyword>
<protein>
    <submittedName>
        <fullName evidence="1">Uncharacterized protein</fullName>
    </submittedName>
</protein>
<comment type="caution">
    <text evidence="1">The sequence shown here is derived from an EMBL/GenBank/DDBJ whole genome shotgun (WGS) entry which is preliminary data.</text>
</comment>
<sequence length="81" mass="9208">MFSLEDSIGQSCFIASEGAFHFVSRSDGSKIWIDAAVWFRHRSVNTGFTVNRFKDSKLNNKFYMTYGDKNLTVITINNGSM</sequence>
<dbReference type="AlphaFoldDB" id="A0A9D4F7Z7"/>
<reference evidence="1" key="2">
    <citation type="submission" date="2020-11" db="EMBL/GenBank/DDBJ databases">
        <authorList>
            <person name="McCartney M.A."/>
            <person name="Auch B."/>
            <person name="Kono T."/>
            <person name="Mallez S."/>
            <person name="Becker A."/>
            <person name="Gohl D.M."/>
            <person name="Silverstein K.A.T."/>
            <person name="Koren S."/>
            <person name="Bechman K.B."/>
            <person name="Herman A."/>
            <person name="Abrahante J.E."/>
            <person name="Garbe J."/>
        </authorList>
    </citation>
    <scope>NUCLEOTIDE SEQUENCE</scope>
    <source>
        <strain evidence="1">Duluth1</strain>
        <tissue evidence="1">Whole animal</tissue>
    </source>
</reference>
<evidence type="ECO:0000313" key="2">
    <source>
        <dbReference type="Proteomes" id="UP000828390"/>
    </source>
</evidence>
<dbReference type="Proteomes" id="UP000828390">
    <property type="component" value="Unassembled WGS sequence"/>
</dbReference>
<reference evidence="1" key="1">
    <citation type="journal article" date="2019" name="bioRxiv">
        <title>The Genome of the Zebra Mussel, Dreissena polymorpha: A Resource for Invasive Species Research.</title>
        <authorList>
            <person name="McCartney M.A."/>
            <person name="Auch B."/>
            <person name="Kono T."/>
            <person name="Mallez S."/>
            <person name="Zhang Y."/>
            <person name="Obille A."/>
            <person name="Becker A."/>
            <person name="Abrahante J.E."/>
            <person name="Garbe J."/>
            <person name="Badalamenti J.P."/>
            <person name="Herman A."/>
            <person name="Mangelson H."/>
            <person name="Liachko I."/>
            <person name="Sullivan S."/>
            <person name="Sone E.D."/>
            <person name="Koren S."/>
            <person name="Silverstein K.A.T."/>
            <person name="Beckman K.B."/>
            <person name="Gohl D.M."/>
        </authorList>
    </citation>
    <scope>NUCLEOTIDE SEQUENCE</scope>
    <source>
        <strain evidence="1">Duluth1</strain>
        <tissue evidence="1">Whole animal</tissue>
    </source>
</reference>
<gene>
    <name evidence="1" type="ORF">DPMN_145099</name>
</gene>
<name>A0A9D4F7Z7_DREPO</name>
<dbReference type="EMBL" id="JAIWYP010000007">
    <property type="protein sequence ID" value="KAH3791610.1"/>
    <property type="molecule type" value="Genomic_DNA"/>
</dbReference>
<proteinExistence type="predicted"/>
<organism evidence="1 2">
    <name type="scientific">Dreissena polymorpha</name>
    <name type="common">Zebra mussel</name>
    <name type="synonym">Mytilus polymorpha</name>
    <dbReference type="NCBI Taxonomy" id="45954"/>
    <lineage>
        <taxon>Eukaryota</taxon>
        <taxon>Metazoa</taxon>
        <taxon>Spiralia</taxon>
        <taxon>Lophotrochozoa</taxon>
        <taxon>Mollusca</taxon>
        <taxon>Bivalvia</taxon>
        <taxon>Autobranchia</taxon>
        <taxon>Heteroconchia</taxon>
        <taxon>Euheterodonta</taxon>
        <taxon>Imparidentia</taxon>
        <taxon>Neoheterodontei</taxon>
        <taxon>Myida</taxon>
        <taxon>Dreissenoidea</taxon>
        <taxon>Dreissenidae</taxon>
        <taxon>Dreissena</taxon>
    </lineage>
</organism>
<accession>A0A9D4F7Z7</accession>
<evidence type="ECO:0000313" key="1">
    <source>
        <dbReference type="EMBL" id="KAH3791610.1"/>
    </source>
</evidence>